<feature type="domain" description="4Fe-4S ferredoxin-type" evidence="1">
    <location>
        <begin position="9"/>
        <end position="39"/>
    </location>
</feature>
<evidence type="ECO:0000259" key="1">
    <source>
        <dbReference type="PROSITE" id="PS51379"/>
    </source>
</evidence>
<dbReference type="InterPro" id="IPR017896">
    <property type="entry name" value="4Fe4S_Fe-S-bd"/>
</dbReference>
<dbReference type="PROSITE" id="PS51379">
    <property type="entry name" value="4FE4S_FER_2"/>
    <property type="match status" value="1"/>
</dbReference>
<name>A0A5T1BLZ1_CAMJU</name>
<comment type="caution">
    <text evidence="2">The sequence shown here is derived from an EMBL/GenBank/DDBJ whole genome shotgun (WGS) entry which is preliminary data.</text>
</comment>
<accession>A0A5T1BLZ1</accession>
<dbReference type="Gene3D" id="3.30.70.20">
    <property type="match status" value="1"/>
</dbReference>
<dbReference type="EMBL" id="AACIUB010000026">
    <property type="protein sequence ID" value="EAK7279245.1"/>
    <property type="molecule type" value="Genomic_DNA"/>
</dbReference>
<dbReference type="SUPFAM" id="SSF54862">
    <property type="entry name" value="4Fe-4S ferredoxins"/>
    <property type="match status" value="1"/>
</dbReference>
<proteinExistence type="predicted"/>
<gene>
    <name evidence="2" type="ORF">FBF98_05485</name>
</gene>
<sequence length="43" mass="4965">MKLEENSQFGFMLDQSKCVGCRTCSLSCKDYKNMPVGINFRRV</sequence>
<dbReference type="AlphaFoldDB" id="A0A5T1BLZ1"/>
<reference evidence="2" key="1">
    <citation type="submission" date="2019-04" db="EMBL/GenBank/DDBJ databases">
        <authorList>
            <consortium name="GenomeTrakr network: Whole genome sequencing for foodborne pathogen traceback"/>
        </authorList>
    </citation>
    <scope>NUCLEOTIDE SEQUENCE</scope>
    <source>
        <strain evidence="2">TTU_498</strain>
    </source>
</reference>
<organism evidence="2">
    <name type="scientific">Campylobacter jejuni</name>
    <dbReference type="NCBI Taxonomy" id="197"/>
    <lineage>
        <taxon>Bacteria</taxon>
        <taxon>Pseudomonadati</taxon>
        <taxon>Campylobacterota</taxon>
        <taxon>Epsilonproteobacteria</taxon>
        <taxon>Campylobacterales</taxon>
        <taxon>Campylobacteraceae</taxon>
        <taxon>Campylobacter</taxon>
    </lineage>
</organism>
<dbReference type="Pfam" id="PF12797">
    <property type="entry name" value="Fer4_2"/>
    <property type="match status" value="1"/>
</dbReference>
<protein>
    <submittedName>
        <fullName evidence="2">Dimethyl sulfoxide reductase subunit B</fullName>
    </submittedName>
</protein>
<feature type="non-terminal residue" evidence="2">
    <location>
        <position position="43"/>
    </location>
</feature>
<evidence type="ECO:0000313" key="2">
    <source>
        <dbReference type="EMBL" id="EAK7279245.1"/>
    </source>
</evidence>